<dbReference type="GO" id="GO:0005829">
    <property type="term" value="C:cytosol"/>
    <property type="evidence" value="ECO:0007669"/>
    <property type="project" value="TreeGrafter"/>
</dbReference>
<organism evidence="2 3">
    <name type="scientific">Emiliania huxleyi (strain CCMP1516)</name>
    <dbReference type="NCBI Taxonomy" id="280463"/>
    <lineage>
        <taxon>Eukaryota</taxon>
        <taxon>Haptista</taxon>
        <taxon>Haptophyta</taxon>
        <taxon>Prymnesiophyceae</taxon>
        <taxon>Isochrysidales</taxon>
        <taxon>Noelaerhabdaceae</taxon>
        <taxon>Emiliania</taxon>
    </lineage>
</organism>
<name>A0A0D3J254_EMIH1</name>
<sequence length="251" mass="26176">MDVELQAVLRLPLERRQSCGEASEGGGPSIFHQFADGERTVWVVQSGIGPVMGALAAQEAVLSLAPRPELVLSLGVGGALAASLAPGDLVLASRVVKHDTRCGGALMRPGELWLSDPHRDKRDPGFDAPAAALAFVRGALRGRVVFTEGTLLSGDEFVTAERKAALADCDGGGALMVDMEAAGIVQAATRHSLPWAALRTTADRLRPGAGGAEEDYLVAKARAAESAAAVVRRVWDGMGHQRRGGISRDGL</sequence>
<dbReference type="SUPFAM" id="SSF53167">
    <property type="entry name" value="Purine and uridine phosphorylases"/>
    <property type="match status" value="1"/>
</dbReference>
<dbReference type="GO" id="GO:0009116">
    <property type="term" value="P:nucleoside metabolic process"/>
    <property type="evidence" value="ECO:0007669"/>
    <property type="project" value="InterPro"/>
</dbReference>
<dbReference type="eggNOG" id="ENOG502SQKX">
    <property type="taxonomic scope" value="Eukaryota"/>
</dbReference>
<reference evidence="2" key="2">
    <citation type="submission" date="2024-10" db="UniProtKB">
        <authorList>
            <consortium name="EnsemblProtists"/>
        </authorList>
    </citation>
    <scope>IDENTIFICATION</scope>
</reference>
<dbReference type="EnsemblProtists" id="EOD17589">
    <property type="protein sequence ID" value="EOD17589"/>
    <property type="gene ID" value="EMIHUDRAFT_118523"/>
</dbReference>
<dbReference type="InterPro" id="IPR035994">
    <property type="entry name" value="Nucleoside_phosphorylase_sf"/>
</dbReference>
<dbReference type="PANTHER" id="PTHR46832">
    <property type="entry name" value="5'-METHYLTHIOADENOSINE/S-ADENOSYLHOMOCYSTEINE NUCLEOSIDASE"/>
    <property type="match status" value="1"/>
</dbReference>
<evidence type="ECO:0000259" key="1">
    <source>
        <dbReference type="Pfam" id="PF01048"/>
    </source>
</evidence>
<dbReference type="GO" id="GO:0008930">
    <property type="term" value="F:methylthioadenosine nucleosidase activity"/>
    <property type="evidence" value="ECO:0007669"/>
    <property type="project" value="TreeGrafter"/>
</dbReference>
<dbReference type="RefSeq" id="XP_005770018.1">
    <property type="nucleotide sequence ID" value="XM_005769961.1"/>
</dbReference>
<dbReference type="GO" id="GO:0008782">
    <property type="term" value="F:adenosylhomocysteine nucleosidase activity"/>
    <property type="evidence" value="ECO:0007669"/>
    <property type="project" value="TreeGrafter"/>
</dbReference>
<dbReference type="PaxDb" id="2903-EOD17589"/>
<evidence type="ECO:0000313" key="3">
    <source>
        <dbReference type="Proteomes" id="UP000013827"/>
    </source>
</evidence>
<dbReference type="InterPro" id="IPR000845">
    <property type="entry name" value="Nucleoside_phosphorylase_d"/>
</dbReference>
<dbReference type="HOGENOM" id="CLU_1108757_0_0_1"/>
<evidence type="ECO:0000313" key="2">
    <source>
        <dbReference type="EnsemblProtists" id="EOD17589"/>
    </source>
</evidence>
<dbReference type="Proteomes" id="UP000013827">
    <property type="component" value="Unassembled WGS sequence"/>
</dbReference>
<dbReference type="GeneID" id="17263738"/>
<dbReference type="KEGG" id="ehx:EMIHUDRAFT_118523"/>
<dbReference type="OMA" id="IKASTHW"/>
<accession>A0A0D3J254</accession>
<dbReference type="AlphaFoldDB" id="A0A0D3J254"/>
<dbReference type="CDD" id="cd09008">
    <property type="entry name" value="MTAN"/>
    <property type="match status" value="1"/>
</dbReference>
<dbReference type="Pfam" id="PF01048">
    <property type="entry name" value="PNP_UDP_1"/>
    <property type="match status" value="1"/>
</dbReference>
<reference evidence="3" key="1">
    <citation type="journal article" date="2013" name="Nature">
        <title>Pan genome of the phytoplankton Emiliania underpins its global distribution.</title>
        <authorList>
            <person name="Read B.A."/>
            <person name="Kegel J."/>
            <person name="Klute M.J."/>
            <person name="Kuo A."/>
            <person name="Lefebvre S.C."/>
            <person name="Maumus F."/>
            <person name="Mayer C."/>
            <person name="Miller J."/>
            <person name="Monier A."/>
            <person name="Salamov A."/>
            <person name="Young J."/>
            <person name="Aguilar M."/>
            <person name="Claverie J.M."/>
            <person name="Frickenhaus S."/>
            <person name="Gonzalez K."/>
            <person name="Herman E.K."/>
            <person name="Lin Y.C."/>
            <person name="Napier J."/>
            <person name="Ogata H."/>
            <person name="Sarno A.F."/>
            <person name="Shmutz J."/>
            <person name="Schroeder D."/>
            <person name="de Vargas C."/>
            <person name="Verret F."/>
            <person name="von Dassow P."/>
            <person name="Valentin K."/>
            <person name="Van de Peer Y."/>
            <person name="Wheeler G."/>
            <person name="Dacks J.B."/>
            <person name="Delwiche C.F."/>
            <person name="Dyhrman S.T."/>
            <person name="Glockner G."/>
            <person name="John U."/>
            <person name="Richards T."/>
            <person name="Worden A.Z."/>
            <person name="Zhang X."/>
            <person name="Grigoriev I.V."/>
            <person name="Allen A.E."/>
            <person name="Bidle K."/>
            <person name="Borodovsky M."/>
            <person name="Bowler C."/>
            <person name="Brownlee C."/>
            <person name="Cock J.M."/>
            <person name="Elias M."/>
            <person name="Gladyshev V.N."/>
            <person name="Groth M."/>
            <person name="Guda C."/>
            <person name="Hadaegh A."/>
            <person name="Iglesias-Rodriguez M.D."/>
            <person name="Jenkins J."/>
            <person name="Jones B.M."/>
            <person name="Lawson T."/>
            <person name="Leese F."/>
            <person name="Lindquist E."/>
            <person name="Lobanov A."/>
            <person name="Lomsadze A."/>
            <person name="Malik S.B."/>
            <person name="Marsh M.E."/>
            <person name="Mackinder L."/>
            <person name="Mock T."/>
            <person name="Mueller-Roeber B."/>
            <person name="Pagarete A."/>
            <person name="Parker M."/>
            <person name="Probert I."/>
            <person name="Quesneville H."/>
            <person name="Raines C."/>
            <person name="Rensing S.A."/>
            <person name="Riano-Pachon D.M."/>
            <person name="Richier S."/>
            <person name="Rokitta S."/>
            <person name="Shiraiwa Y."/>
            <person name="Soanes D.M."/>
            <person name="van der Giezen M."/>
            <person name="Wahlund T.M."/>
            <person name="Williams B."/>
            <person name="Wilson W."/>
            <person name="Wolfe G."/>
            <person name="Wurch L.L."/>
        </authorList>
    </citation>
    <scope>NUCLEOTIDE SEQUENCE</scope>
</reference>
<dbReference type="GO" id="GO:0019284">
    <property type="term" value="P:L-methionine salvage from S-adenosylmethionine"/>
    <property type="evidence" value="ECO:0007669"/>
    <property type="project" value="TreeGrafter"/>
</dbReference>
<feature type="domain" description="Nucleoside phosphorylase" evidence="1">
    <location>
        <begin position="25"/>
        <end position="234"/>
    </location>
</feature>
<dbReference type="PANTHER" id="PTHR46832:SF1">
    <property type="entry name" value="5'-METHYLTHIOADENOSINE_S-ADENOSYLHOMOCYSTEINE NUCLEOSIDASE"/>
    <property type="match status" value="1"/>
</dbReference>
<protein>
    <recommendedName>
        <fullName evidence="1">Nucleoside phosphorylase domain-containing protein</fullName>
    </recommendedName>
</protein>
<dbReference type="Gene3D" id="3.40.50.1580">
    <property type="entry name" value="Nucleoside phosphorylase domain"/>
    <property type="match status" value="1"/>
</dbReference>
<keyword evidence="3" id="KW-1185">Reference proteome</keyword>
<proteinExistence type="predicted"/>